<feature type="region of interest" description="Disordered" evidence="1">
    <location>
        <begin position="274"/>
        <end position="307"/>
    </location>
</feature>
<evidence type="ECO:0000256" key="1">
    <source>
        <dbReference type="SAM" id="MobiDB-lite"/>
    </source>
</evidence>
<dbReference type="OrthoDB" id="10657321at2759"/>
<proteinExistence type="predicted"/>
<dbReference type="RefSeq" id="XP_002956972.1">
    <property type="nucleotide sequence ID" value="XM_002956926.1"/>
</dbReference>
<reference evidence="2 3" key="1">
    <citation type="journal article" date="2010" name="Science">
        <title>Genomic analysis of organismal complexity in the multicellular green alga Volvox carteri.</title>
        <authorList>
            <person name="Prochnik S.E."/>
            <person name="Umen J."/>
            <person name="Nedelcu A.M."/>
            <person name="Hallmann A."/>
            <person name="Miller S.M."/>
            <person name="Nishii I."/>
            <person name="Ferris P."/>
            <person name="Kuo A."/>
            <person name="Mitros T."/>
            <person name="Fritz-Laylin L.K."/>
            <person name="Hellsten U."/>
            <person name="Chapman J."/>
            <person name="Simakov O."/>
            <person name="Rensing S.A."/>
            <person name="Terry A."/>
            <person name="Pangilinan J."/>
            <person name="Kapitonov V."/>
            <person name="Jurka J."/>
            <person name="Salamov A."/>
            <person name="Shapiro H."/>
            <person name="Schmutz J."/>
            <person name="Grimwood J."/>
            <person name="Lindquist E."/>
            <person name="Lucas S."/>
            <person name="Grigoriev I.V."/>
            <person name="Schmitt R."/>
            <person name="Kirk D."/>
            <person name="Rokhsar D.S."/>
        </authorList>
    </citation>
    <scope>NUCLEOTIDE SEQUENCE [LARGE SCALE GENOMIC DNA]</scope>
    <source>
        <strain evidence="3">f. Nagariensis / Eve</strain>
    </source>
</reference>
<feature type="compositionally biased region" description="Basic residues" evidence="1">
    <location>
        <begin position="126"/>
        <end position="137"/>
    </location>
</feature>
<dbReference type="EMBL" id="GL378388">
    <property type="protein sequence ID" value="EFJ41935.1"/>
    <property type="molecule type" value="Genomic_DNA"/>
</dbReference>
<evidence type="ECO:0000313" key="3">
    <source>
        <dbReference type="Proteomes" id="UP000001058"/>
    </source>
</evidence>
<accession>D8UEA4</accession>
<feature type="region of interest" description="Disordered" evidence="1">
    <location>
        <begin position="1196"/>
        <end position="1216"/>
    </location>
</feature>
<keyword evidence="3" id="KW-1185">Reference proteome</keyword>
<feature type="region of interest" description="Disordered" evidence="1">
    <location>
        <begin position="524"/>
        <end position="550"/>
    </location>
</feature>
<protein>
    <recommendedName>
        <fullName evidence="4">RAP domain-containing protein</fullName>
    </recommendedName>
</protein>
<evidence type="ECO:0000313" key="2">
    <source>
        <dbReference type="EMBL" id="EFJ41935.1"/>
    </source>
</evidence>
<feature type="region of interest" description="Disordered" evidence="1">
    <location>
        <begin position="907"/>
        <end position="944"/>
    </location>
</feature>
<feature type="compositionally biased region" description="Pro residues" evidence="1">
    <location>
        <begin position="238"/>
        <end position="254"/>
    </location>
</feature>
<dbReference type="InParanoid" id="D8UEA4"/>
<feature type="compositionally biased region" description="Pro residues" evidence="1">
    <location>
        <begin position="112"/>
        <end position="121"/>
    </location>
</feature>
<gene>
    <name evidence="2" type="ORF">VOLCADRAFT_98041</name>
</gene>
<evidence type="ECO:0008006" key="4">
    <source>
        <dbReference type="Google" id="ProtNLM"/>
    </source>
</evidence>
<feature type="compositionally biased region" description="Basic and acidic residues" evidence="1">
    <location>
        <begin position="926"/>
        <end position="935"/>
    </location>
</feature>
<sequence length="1258" mass="133636">MAYDDISCIYHAAASCHAARMVQDFRTVQIVRPWLHPTKVTAANRNTAASVTAQSDGTADGARRMSASFFSSPGIMRRDLTLSPESYSSHGGVTATPGELQLHPPRQRQQLHPPPLPPPPRQQQHHDRHRHEYRHNPQHPFRQQQQQQQQQEGDAEPSEEAVPGLCPRGMSPGVFREPLGLKGSSHEREGELAGVRGSEAGREREPLQRATYGDYITNDTGPRASGLRPLMPRHAWDPGPPGPLPSAPSEPSEPPWVQCSPMPVAPNAGVRLSEVPEVPDSPASGTEACIASGRDSEQQQQPPAKSKHQLLLPLPAVDALNVPCLTAVFSTLPRLPEAFSVAGRRRVRHLVTTCLSTRVVLAATNGELDAAGAAIMAASLATLGPDLMDGDPRVRVARTDLLDALAAAALAACRLPLQLTGWRQDGAQHAGGHSDLQKRRRYGHSPRSYSSLLHALAKLGYRPDDVWLERYLVASTHWLRSFPPRDLAALAWALAVMQYRPGEVWLSELLAAWPAGRYTVEARSGGEGGGVDGASVGRARTGPDGSAALPRRRADGHSLSLLLWALWRLGVAAPPAWLDGAVEVCAVPSVPTSSFGSAATLRNHVGTVSQPSFAAATCQSLALVSYSLARMGHTPSARVRTALLAAAEPLLQQGSTQDLVLLLVGVAHWPRGGAATVVSERWLQQLCQALRPRLPGCSAQALVLSLSALAHLRYHPGEVWLREHEASLRPYIAGGGLDGRAAARVAAAWARLRFRPGRNIVDRLLKMLVTAATSGNLHGSGGVPERRRWLSARLFADGLYGIAVLVAARRTATNVEHQPPKQPPPAAPLLAAIHVRALLTASQSRLPYSYLDEALLHLHAWRLLRVSPPHQWQANLTAVARAKLHATPPKVLVDLLQLLAWPGWRGLRQNAPPPPPPQSSQLNGYCRERPDEPDSHPGQCAEFAGGCSSSGDGGGGDGGSFSLPVSAALVGAIMERLTAAALSELSVRQLADLATATAALRVRPTRAWLRLFLQALQTQIRYGSEAPGLDPGFNPNQDPNADLEGFDLYPEGLMHPMLRDGGAGGDWGAPGARDFPEGTAADLPPPPPPPPPYLRALRAAAHLAAAVGDQELQRLAAELLSTAGYGSYEAAAPQHSTPSSDSADGGAGGAAVVVGCDGRRPAAKLLRQRRVLIRGCTSVASEAPLTTQLDVVVGAGGRPAADDDRGAAGREGPPTGTVEATATAGLPWHQGDPHIGEVEEEIGPEAPEAVLARVAKVA</sequence>
<name>D8UEA4_VOLCA</name>
<feature type="region of interest" description="Disordered" evidence="1">
    <location>
        <begin position="1061"/>
        <end position="1090"/>
    </location>
</feature>
<dbReference type="GeneID" id="9622776"/>
<feature type="region of interest" description="Disordered" evidence="1">
    <location>
        <begin position="105"/>
        <end position="262"/>
    </location>
</feature>
<dbReference type="AlphaFoldDB" id="D8UEA4"/>
<dbReference type="KEGG" id="vcn:VOLCADRAFT_98041"/>
<dbReference type="Proteomes" id="UP000001058">
    <property type="component" value="Unassembled WGS sequence"/>
</dbReference>
<organism evidence="3">
    <name type="scientific">Volvox carteri f. nagariensis</name>
    <dbReference type="NCBI Taxonomy" id="3068"/>
    <lineage>
        <taxon>Eukaryota</taxon>
        <taxon>Viridiplantae</taxon>
        <taxon>Chlorophyta</taxon>
        <taxon>core chlorophytes</taxon>
        <taxon>Chlorophyceae</taxon>
        <taxon>CS clade</taxon>
        <taxon>Chlamydomonadales</taxon>
        <taxon>Volvocaceae</taxon>
        <taxon>Volvox</taxon>
    </lineage>
</organism>